<dbReference type="EMBL" id="JAYJJT010000062">
    <property type="protein sequence ID" value="MEB3052501.1"/>
    <property type="molecule type" value="Genomic_DNA"/>
</dbReference>
<organism evidence="2 3">
    <name type="scientific">[Mycobacterium] zoologicum</name>
    <dbReference type="NCBI Taxonomy" id="2872311"/>
    <lineage>
        <taxon>Bacteria</taxon>
        <taxon>Bacillati</taxon>
        <taxon>Actinomycetota</taxon>
        <taxon>Actinomycetes</taxon>
        <taxon>Mycobacteriales</taxon>
        <taxon>Mycobacteriaceae</taxon>
        <taxon>Mycolicibacter</taxon>
    </lineage>
</organism>
<evidence type="ECO:0000313" key="3">
    <source>
        <dbReference type="Proteomes" id="UP001299046"/>
    </source>
</evidence>
<sequence>MGESTTSAVVLGAGMAGLLAASQNTTHRRLAEKPMGTLFDRHSGDTHA</sequence>
<keyword evidence="3" id="KW-1185">Reference proteome</keyword>
<dbReference type="Proteomes" id="UP001299046">
    <property type="component" value="Unassembled WGS sequence"/>
</dbReference>
<comment type="caution">
    <text evidence="2">The sequence shown here is derived from an EMBL/GenBank/DDBJ whole genome shotgun (WGS) entry which is preliminary data.</text>
</comment>
<reference evidence="2 3" key="1">
    <citation type="submission" date="2023-12" db="EMBL/GenBank/DDBJ databases">
        <title>Description of new species of Mycobacterium terrae complex isolated from sewage at the Sao Paulo Zoological Park Foundation in Brazil.</title>
        <authorList>
            <person name="Romagnoli C.L."/>
            <person name="Conceicao E.C."/>
            <person name="Machado E."/>
            <person name="Barreto L.B.P.F."/>
            <person name="Sharma A."/>
            <person name="Silva N.M."/>
            <person name="Marques L.E."/>
            <person name="Juliana M.A."/>
            <person name="Lourenco M.C.S."/>
            <person name="Digiampietri L.A."/>
            <person name="Suffys P.N."/>
            <person name="Viana-Niero C."/>
        </authorList>
    </citation>
    <scope>NUCLEOTIDE SEQUENCE [LARGE SCALE GENOMIC DNA]</scope>
    <source>
        <strain evidence="2 3">MYC123</strain>
    </source>
</reference>
<proteinExistence type="predicted"/>
<evidence type="ECO:0000256" key="1">
    <source>
        <dbReference type="SAM" id="MobiDB-lite"/>
    </source>
</evidence>
<name>A0ABU5YQZ8_9MYCO</name>
<accession>A0ABU5YQZ8</accession>
<evidence type="ECO:0000313" key="2">
    <source>
        <dbReference type="EMBL" id="MEB3052501.1"/>
    </source>
</evidence>
<gene>
    <name evidence="2" type="ORF">KV112_22730</name>
</gene>
<dbReference type="RefSeq" id="WP_225400975.1">
    <property type="nucleotide sequence ID" value="NZ_JAYJJS010000010.1"/>
</dbReference>
<feature type="region of interest" description="Disordered" evidence="1">
    <location>
        <begin position="25"/>
        <end position="48"/>
    </location>
</feature>
<feature type="compositionally biased region" description="Basic and acidic residues" evidence="1">
    <location>
        <begin position="39"/>
        <end position="48"/>
    </location>
</feature>
<protein>
    <submittedName>
        <fullName evidence="2">Uncharacterized protein</fullName>
    </submittedName>
</protein>